<evidence type="ECO:0008006" key="3">
    <source>
        <dbReference type="Google" id="ProtNLM"/>
    </source>
</evidence>
<accession>A0A1I5CDV7</accession>
<dbReference type="Proteomes" id="UP000199564">
    <property type="component" value="Unassembled WGS sequence"/>
</dbReference>
<dbReference type="CDD" id="cd18773">
    <property type="entry name" value="PDC1_HK_sensor"/>
    <property type="match status" value="1"/>
</dbReference>
<protein>
    <recommendedName>
        <fullName evidence="3">Cache domain-containing protein</fullName>
    </recommendedName>
</protein>
<reference evidence="2" key="1">
    <citation type="submission" date="2016-10" db="EMBL/GenBank/DDBJ databases">
        <authorList>
            <person name="Varghese N."/>
            <person name="Submissions S."/>
        </authorList>
    </citation>
    <scope>NUCLEOTIDE SEQUENCE [LARGE SCALE GENOMIC DNA]</scope>
    <source>
        <strain evidence="2">DSM 15282</strain>
    </source>
</reference>
<proteinExistence type="predicted"/>
<name>A0A1I5CDV7_9BACT</name>
<dbReference type="PROSITE" id="PS51257">
    <property type="entry name" value="PROKAR_LIPOPROTEIN"/>
    <property type="match status" value="1"/>
</dbReference>
<sequence length="335" mass="38606">MRAPLLFLVSVLLLFSACSDLREKKKKADKASLHELVTSFESHADALEKEIDSVAVFYDSLIRNKDQILKQLEGYKYKMNGPFSEGLYIKDDNYSSIIILNSAEDYAISRQEVKYTNGLDEIFSKVFHRYDIIAQIYSNSENQVSRVYPFYDAAGIVDPNINVKDFNFYYKADKENNPSRGYAWIPEPYIDPAGQGWILSLIKPVYDQDELFAVLGIDITVDHLIQRFLEDTNGDYLIVNKKGDIVAGKSTAIEALSMPPLKNHVYRETIRSDNFRISDFNLFNSKSREVRKMGQAFLLESKDQFEFIEESYLSDAVCRAFKEIEWYAIKINIKS</sequence>
<dbReference type="STRING" id="226506.SAMN04488519_102241"/>
<dbReference type="RefSeq" id="WP_091650348.1">
    <property type="nucleotide sequence ID" value="NZ_FOVW01000002.1"/>
</dbReference>
<dbReference type="AlphaFoldDB" id="A0A1I5CDV7"/>
<dbReference type="Gene3D" id="3.30.450.20">
    <property type="entry name" value="PAS domain"/>
    <property type="match status" value="1"/>
</dbReference>
<gene>
    <name evidence="1" type="ORF">SAMN04488519_102241</name>
</gene>
<keyword evidence="2" id="KW-1185">Reference proteome</keyword>
<organism evidence="1 2">
    <name type="scientific">Algoriphagus ornithinivorans</name>
    <dbReference type="NCBI Taxonomy" id="226506"/>
    <lineage>
        <taxon>Bacteria</taxon>
        <taxon>Pseudomonadati</taxon>
        <taxon>Bacteroidota</taxon>
        <taxon>Cytophagia</taxon>
        <taxon>Cytophagales</taxon>
        <taxon>Cyclobacteriaceae</taxon>
        <taxon>Algoriphagus</taxon>
    </lineage>
</organism>
<evidence type="ECO:0000313" key="1">
    <source>
        <dbReference type="EMBL" id="SFN85113.1"/>
    </source>
</evidence>
<evidence type="ECO:0000313" key="2">
    <source>
        <dbReference type="Proteomes" id="UP000199564"/>
    </source>
</evidence>
<dbReference type="EMBL" id="FOVW01000002">
    <property type="protein sequence ID" value="SFN85113.1"/>
    <property type="molecule type" value="Genomic_DNA"/>
</dbReference>